<accession>A0AA38X3Y5</accession>
<sequence length="891" mass="99701">MGRQSHLARLALGRSPFDPPLQDEHGEFILGPNAQHDTRRDYVQDFDSRGHPRNIASQISRRRLLRAQNEALSTVGVVVRKAKANRTRWQSMTDQAKFELVVEENTTGAYLGIAESILQKLSTHWILNFRRRVLTYKSHVGLPIPHLILSEWNTIGPRTFLFAGLVPSAISRVSRYVRTAITEEDPFSKRPSRSSSLSQQLQIVRSLRYASLQMFWFALEYPFYAYSVLQALYLLPAGFSPSLIPSIPFKDVLSPATNPPNWNNNTWSSLAFFMLRDFRHPFVLALLRDRISSVLFPKIYVWIREILVKPNRPDGVSLQSASAQLHVVPGKITSGTARRLPRGERTVKGLLGRWLSNVLWFSLTILHTQRVAMAIELSPEIEEELLERSNVHYHELARHDRARGIRRSSRTLRVMSIRAAFHDFNLDPDSSMVDIFELADEMSLSGSSRASTSTPDPRDLPTQESRSQRRGERLWSPDDESEREWVVYRPTQDVVEQEEIGSTRSPPQNPFADGPREFIEGTTFTEPQAIDMVNPVADSVDAQVQSFLDAISPTEIVPEPAVTGLEVPLLPRSASTARLSDIVELPAEPAETQDATPIENGAPAAIEPPDQNSRNENPEDVTAVADPAITTVVEPPRVDVTEAAQHAPYQPAVPLETLLEPAPPGVEDEIILDPLILDHTSRPGTPSDQFHRPRRWPHSPTPSSPDRLGFVSPAPSFRGISRAPRLPAVTPLRPLRRPTISDQHVPTFREEVARRARENDQRSERDVGANDKVNTYRVTILSNHAAEAFAYHATSLIEALVLLPLDIMFTRSLAANFLARATTPLLTNAEGRPLTSDIWPVMGGFTVVQSLHLCGKFFVTVGAQGLINLGVWAMGTAVTLRFGEWFGWGRV</sequence>
<gene>
    <name evidence="2" type="ORF">H2200_009247</name>
</gene>
<dbReference type="AlphaFoldDB" id="A0AA38X3Y5"/>
<feature type="compositionally biased region" description="Basic and acidic residues" evidence="1">
    <location>
        <begin position="456"/>
        <end position="476"/>
    </location>
</feature>
<dbReference type="EMBL" id="JAPDRK010000014">
    <property type="protein sequence ID" value="KAJ9606286.1"/>
    <property type="molecule type" value="Genomic_DNA"/>
</dbReference>
<protein>
    <submittedName>
        <fullName evidence="2">Uncharacterized protein</fullName>
    </submittedName>
</protein>
<feature type="region of interest" description="Disordered" evidence="1">
    <location>
        <begin position="586"/>
        <end position="618"/>
    </location>
</feature>
<dbReference type="Proteomes" id="UP001172673">
    <property type="component" value="Unassembled WGS sequence"/>
</dbReference>
<comment type="caution">
    <text evidence="2">The sequence shown here is derived from an EMBL/GenBank/DDBJ whole genome shotgun (WGS) entry which is preliminary data.</text>
</comment>
<evidence type="ECO:0000313" key="3">
    <source>
        <dbReference type="Proteomes" id="UP001172673"/>
    </source>
</evidence>
<feature type="region of interest" description="Disordered" evidence="1">
    <location>
        <begin position="682"/>
        <end position="708"/>
    </location>
</feature>
<keyword evidence="3" id="KW-1185">Reference proteome</keyword>
<reference evidence="2" key="1">
    <citation type="submission" date="2022-10" db="EMBL/GenBank/DDBJ databases">
        <title>Culturing micro-colonial fungi from biological soil crusts in the Mojave desert and describing Neophaeococcomyces mojavensis, and introducing the new genera and species Taxawa tesnikishii.</title>
        <authorList>
            <person name="Kurbessoian T."/>
            <person name="Stajich J.E."/>
        </authorList>
    </citation>
    <scope>NUCLEOTIDE SEQUENCE</scope>
    <source>
        <strain evidence="2">TK_41</strain>
    </source>
</reference>
<feature type="compositionally biased region" description="Low complexity" evidence="1">
    <location>
        <begin position="444"/>
        <end position="453"/>
    </location>
</feature>
<evidence type="ECO:0000256" key="1">
    <source>
        <dbReference type="SAM" id="MobiDB-lite"/>
    </source>
</evidence>
<feature type="region of interest" description="Disordered" evidence="1">
    <location>
        <begin position="444"/>
        <end position="515"/>
    </location>
</feature>
<evidence type="ECO:0000313" key="2">
    <source>
        <dbReference type="EMBL" id="KAJ9606286.1"/>
    </source>
</evidence>
<name>A0AA38X3Y5_9EURO</name>
<proteinExistence type="predicted"/>
<organism evidence="2 3">
    <name type="scientific">Cladophialophora chaetospira</name>
    <dbReference type="NCBI Taxonomy" id="386627"/>
    <lineage>
        <taxon>Eukaryota</taxon>
        <taxon>Fungi</taxon>
        <taxon>Dikarya</taxon>
        <taxon>Ascomycota</taxon>
        <taxon>Pezizomycotina</taxon>
        <taxon>Eurotiomycetes</taxon>
        <taxon>Chaetothyriomycetidae</taxon>
        <taxon>Chaetothyriales</taxon>
        <taxon>Herpotrichiellaceae</taxon>
        <taxon>Cladophialophora</taxon>
    </lineage>
</organism>